<evidence type="ECO:0000256" key="3">
    <source>
        <dbReference type="ARBA" id="ARBA00011915"/>
    </source>
</evidence>
<dbReference type="InterPro" id="IPR045004">
    <property type="entry name" value="ECH_dom"/>
</dbReference>
<dbReference type="PANTHER" id="PTHR43176">
    <property type="entry name" value="3-HYDROXYISOBUTYRYL-COA HYDROLASE-RELATED"/>
    <property type="match status" value="1"/>
</dbReference>
<dbReference type="SUPFAM" id="SSF52096">
    <property type="entry name" value="ClpP/crotonase"/>
    <property type="match status" value="1"/>
</dbReference>
<proteinExistence type="inferred from homology"/>
<dbReference type="CDD" id="cd06558">
    <property type="entry name" value="crotonase-like"/>
    <property type="match status" value="1"/>
</dbReference>
<organism evidence="9">
    <name type="scientific">Amphimedon queenslandica</name>
    <name type="common">Sponge</name>
    <dbReference type="NCBI Taxonomy" id="400682"/>
    <lineage>
        <taxon>Eukaryota</taxon>
        <taxon>Metazoa</taxon>
        <taxon>Porifera</taxon>
        <taxon>Demospongiae</taxon>
        <taxon>Heteroscleromorpha</taxon>
        <taxon>Haplosclerida</taxon>
        <taxon>Niphatidae</taxon>
        <taxon>Amphimedon</taxon>
    </lineage>
</organism>
<evidence type="ECO:0000256" key="7">
    <source>
        <dbReference type="ARBA" id="ARBA00031181"/>
    </source>
</evidence>
<feature type="domain" description="Enoyl-CoA hydratase/isomerase" evidence="8">
    <location>
        <begin position="1"/>
        <end position="206"/>
    </location>
</feature>
<dbReference type="eggNOG" id="KOG1684">
    <property type="taxonomic scope" value="Eukaryota"/>
</dbReference>
<reference evidence="9" key="1">
    <citation type="submission" date="2017-05" db="UniProtKB">
        <authorList>
            <consortium name="EnsemblMetazoa"/>
        </authorList>
    </citation>
    <scope>IDENTIFICATION</scope>
</reference>
<dbReference type="EC" id="3.1.2.4" evidence="3"/>
<protein>
    <recommendedName>
        <fullName evidence="4">3-hydroxyisobutyryl-CoA hydrolase, mitochondrial</fullName>
        <ecNumber evidence="3">3.1.2.4</ecNumber>
    </recommendedName>
    <alternativeName>
        <fullName evidence="7">3-hydroxyisobutyryl-coenzyme A hydrolase</fullName>
    </alternativeName>
</protein>
<dbReference type="STRING" id="400682.A0A1X7VG13"/>
<dbReference type="Pfam" id="PF16113">
    <property type="entry name" value="ECH_2"/>
    <property type="match status" value="1"/>
</dbReference>
<evidence type="ECO:0000256" key="4">
    <source>
        <dbReference type="ARBA" id="ARBA00016714"/>
    </source>
</evidence>
<dbReference type="InterPro" id="IPR029045">
    <property type="entry name" value="ClpP/crotonase-like_dom_sf"/>
</dbReference>
<accession>A0A1X7VG13</accession>
<dbReference type="GO" id="GO:0006574">
    <property type="term" value="P:L-valine catabolic process"/>
    <property type="evidence" value="ECO:0007669"/>
    <property type="project" value="UniProtKB-UniPathway"/>
</dbReference>
<evidence type="ECO:0000256" key="6">
    <source>
        <dbReference type="ARBA" id="ARBA00024871"/>
    </source>
</evidence>
<evidence type="ECO:0000259" key="8">
    <source>
        <dbReference type="Pfam" id="PF16113"/>
    </source>
</evidence>
<dbReference type="AlphaFoldDB" id="A0A1X7VG13"/>
<comment type="function">
    <text evidence="6">Hydrolyzes 3-hydroxyisobutyryl-CoA (HIBYL-CoA), a saline catabolite. Has high activity toward isobutyryl-CoA. Could be an isobutyryl-CoA dehydrogenase that functions in valine catabolism. Also hydrolyzes 3-hydroxypropanoyl-CoA.</text>
</comment>
<dbReference type="FunCoup" id="A0A1X7VG13">
    <property type="interactions" value="791"/>
</dbReference>
<dbReference type="InParanoid" id="A0A1X7VG13"/>
<keyword evidence="5" id="KW-0378">Hydrolase</keyword>
<evidence type="ECO:0000256" key="5">
    <source>
        <dbReference type="ARBA" id="ARBA00022801"/>
    </source>
</evidence>
<dbReference type="GO" id="GO:0005739">
    <property type="term" value="C:mitochondrion"/>
    <property type="evidence" value="ECO:0007669"/>
    <property type="project" value="TreeGrafter"/>
</dbReference>
<dbReference type="InterPro" id="IPR032259">
    <property type="entry name" value="HIBYL-CoA-H"/>
</dbReference>
<dbReference type="UniPathway" id="UPA00362"/>
<dbReference type="EnsemblMetazoa" id="Aqu2.1.38699_001">
    <property type="protein sequence ID" value="Aqu2.1.38699_001"/>
    <property type="gene ID" value="Aqu2.1.38699"/>
</dbReference>
<dbReference type="GO" id="GO:0003860">
    <property type="term" value="F:3-hydroxyisobutyryl-CoA hydrolase activity"/>
    <property type="evidence" value="ECO:0007669"/>
    <property type="project" value="UniProtKB-EC"/>
</dbReference>
<dbReference type="PROSITE" id="PS00166">
    <property type="entry name" value="ENOYL_COA_HYDRATASE"/>
    <property type="match status" value="1"/>
</dbReference>
<comment type="similarity">
    <text evidence="2">Belongs to the enoyl-CoA hydratase/isomerase family.</text>
</comment>
<comment type="catalytic activity">
    <reaction evidence="1">
        <text>3-hydroxy-2-methylpropanoyl-CoA + H2O = 3-hydroxy-2-methylpropanoate + CoA + H(+)</text>
        <dbReference type="Rhea" id="RHEA:20888"/>
        <dbReference type="ChEBI" id="CHEBI:11805"/>
        <dbReference type="ChEBI" id="CHEBI:15377"/>
        <dbReference type="ChEBI" id="CHEBI:15378"/>
        <dbReference type="ChEBI" id="CHEBI:57287"/>
        <dbReference type="ChEBI" id="CHEBI:57340"/>
        <dbReference type="EC" id="3.1.2.4"/>
    </reaction>
</comment>
<evidence type="ECO:0000256" key="2">
    <source>
        <dbReference type="ARBA" id="ARBA00005254"/>
    </source>
</evidence>
<sequence>MIDLLTTDMKSVVPDDSINFMLVRGSEKAFCAGGDIRSKTRFTSSSNQFDIQESQRLVKLVPHWLRRSFSLNYLTGTVHKPYIALISGITMGGGIGTSVHSPYRVATETTTFAMPETAIGFFPDVGRGYFLPRLKGELGMYLALTGHRLKGRDVLHGGIATHLVGKEKIPSLLSELTESCDDPVMKRDPHYVVKSILDKYHKELPTVPECPGQSWIYCCCPGGVPDCSLYRISHFYSHTHSLNIDDRSFSLTPHVELIDKCFSGGSVEDIQMSLLDDGSDWSINQFQTNWWTDFNSHYKLCRHSVHQVNSCRDIGIIISDSLSWSLHYRSISSKAYGQMSLIRRTFSTSSIKVRKLLYISLVCSKLVYGSQLWRPMFIKDIVILERIQRRATRFITNDYASVPSHATPNVYPRAA</sequence>
<evidence type="ECO:0000256" key="1">
    <source>
        <dbReference type="ARBA" id="ARBA00001709"/>
    </source>
</evidence>
<dbReference type="OrthoDB" id="1737613at2759"/>
<dbReference type="Gene3D" id="3.90.226.10">
    <property type="entry name" value="2-enoyl-CoA Hydratase, Chain A, domain 1"/>
    <property type="match status" value="1"/>
</dbReference>
<dbReference type="InterPro" id="IPR018376">
    <property type="entry name" value="Enoyl-CoA_hyd/isom_CS"/>
</dbReference>
<evidence type="ECO:0000313" key="9">
    <source>
        <dbReference type="EnsemblMetazoa" id="Aqu2.1.38699_001"/>
    </source>
</evidence>
<name>A0A1X7VG13_AMPQE</name>
<dbReference type="PANTHER" id="PTHR43176:SF3">
    <property type="entry name" value="3-HYDROXYISOBUTYRYL-COA HYDROLASE, MITOCHONDRIAL"/>
    <property type="match status" value="1"/>
</dbReference>